<dbReference type="InterPro" id="IPR003010">
    <property type="entry name" value="C-N_Hydrolase"/>
</dbReference>
<evidence type="ECO:0000256" key="7">
    <source>
        <dbReference type="ARBA" id="ARBA00023315"/>
    </source>
</evidence>
<accession>X1JDC0</accession>
<evidence type="ECO:0000256" key="5">
    <source>
        <dbReference type="ARBA" id="ARBA00022989"/>
    </source>
</evidence>
<evidence type="ECO:0000256" key="4">
    <source>
        <dbReference type="ARBA" id="ARBA00022692"/>
    </source>
</evidence>
<dbReference type="InterPro" id="IPR036526">
    <property type="entry name" value="C-N_Hydrolase_sf"/>
</dbReference>
<dbReference type="PROSITE" id="PS50263">
    <property type="entry name" value="CN_HYDROLASE"/>
    <property type="match status" value="1"/>
</dbReference>
<dbReference type="InterPro" id="IPR004563">
    <property type="entry name" value="Apolipo_AcylTrfase"/>
</dbReference>
<dbReference type="CDD" id="cd07571">
    <property type="entry name" value="ALP_N-acyl_transferase"/>
    <property type="match status" value="1"/>
</dbReference>
<dbReference type="GO" id="GO:0005886">
    <property type="term" value="C:plasma membrane"/>
    <property type="evidence" value="ECO:0007669"/>
    <property type="project" value="UniProtKB-SubCell"/>
</dbReference>
<dbReference type="GO" id="GO:0042158">
    <property type="term" value="P:lipoprotein biosynthetic process"/>
    <property type="evidence" value="ECO:0007669"/>
    <property type="project" value="InterPro"/>
</dbReference>
<feature type="non-terminal residue" evidence="10">
    <location>
        <position position="1"/>
    </location>
</feature>
<evidence type="ECO:0000256" key="8">
    <source>
        <dbReference type="SAM" id="Phobius"/>
    </source>
</evidence>
<keyword evidence="5 8" id="KW-1133">Transmembrane helix</keyword>
<dbReference type="PANTHER" id="PTHR38686">
    <property type="entry name" value="APOLIPOPROTEIN N-ACYLTRANSFERASE"/>
    <property type="match status" value="1"/>
</dbReference>
<dbReference type="PANTHER" id="PTHR38686:SF1">
    <property type="entry name" value="APOLIPOPROTEIN N-ACYLTRANSFERASE"/>
    <property type="match status" value="1"/>
</dbReference>
<feature type="domain" description="CN hydrolase" evidence="9">
    <location>
        <begin position="1"/>
        <end position="199"/>
    </location>
</feature>
<dbReference type="Pfam" id="PF00795">
    <property type="entry name" value="CN_hydrolase"/>
    <property type="match status" value="1"/>
</dbReference>
<dbReference type="EMBL" id="BARU01026867">
    <property type="protein sequence ID" value="GAH67768.1"/>
    <property type="molecule type" value="Genomic_DNA"/>
</dbReference>
<evidence type="ECO:0000313" key="10">
    <source>
        <dbReference type="EMBL" id="GAH67768.1"/>
    </source>
</evidence>
<keyword evidence="2" id="KW-1003">Cell membrane</keyword>
<sequence>GYLRQIQEELRLLRLPVVTGMPDYERRADGKVRYYNAVGYIDSLGLRDRQYNKIHLVPFGEYIPLSKWIPALNSLNLGQGNFTHGTDYTVFSLRSQSGEVDSILFSVGVCFETIFPGLNRRFVQEGASFLVGVVNDAWYQTSSGPYQHAAQALYRAVEFRRPMVRAANTGVSMIINQAGRVVARMGLNKESVMTAGIAPSTVMTIYARFGDLFAWLSIAAAVALSIIANRSRLKAESQTDAV</sequence>
<dbReference type="GO" id="GO:0016410">
    <property type="term" value="F:N-acyltransferase activity"/>
    <property type="evidence" value="ECO:0007669"/>
    <property type="project" value="InterPro"/>
</dbReference>
<evidence type="ECO:0000259" key="9">
    <source>
        <dbReference type="PROSITE" id="PS50263"/>
    </source>
</evidence>
<name>X1JDC0_9ZZZZ</name>
<gene>
    <name evidence="10" type="ORF">S03H2_43115</name>
</gene>
<evidence type="ECO:0000256" key="3">
    <source>
        <dbReference type="ARBA" id="ARBA00022679"/>
    </source>
</evidence>
<dbReference type="Gene3D" id="3.60.110.10">
    <property type="entry name" value="Carbon-nitrogen hydrolase"/>
    <property type="match status" value="1"/>
</dbReference>
<evidence type="ECO:0000256" key="1">
    <source>
        <dbReference type="ARBA" id="ARBA00004651"/>
    </source>
</evidence>
<evidence type="ECO:0000256" key="6">
    <source>
        <dbReference type="ARBA" id="ARBA00023136"/>
    </source>
</evidence>
<keyword evidence="6 8" id="KW-0472">Membrane</keyword>
<feature type="transmembrane region" description="Helical" evidence="8">
    <location>
        <begin position="212"/>
        <end position="228"/>
    </location>
</feature>
<dbReference type="SUPFAM" id="SSF56317">
    <property type="entry name" value="Carbon-nitrogen hydrolase"/>
    <property type="match status" value="1"/>
</dbReference>
<organism evidence="10">
    <name type="scientific">marine sediment metagenome</name>
    <dbReference type="NCBI Taxonomy" id="412755"/>
    <lineage>
        <taxon>unclassified sequences</taxon>
        <taxon>metagenomes</taxon>
        <taxon>ecological metagenomes</taxon>
    </lineage>
</organism>
<comment type="subcellular location">
    <subcellularLocation>
        <location evidence="1">Cell membrane</location>
        <topology evidence="1">Multi-pass membrane protein</topology>
    </subcellularLocation>
</comment>
<protein>
    <recommendedName>
        <fullName evidence="9">CN hydrolase domain-containing protein</fullName>
    </recommendedName>
</protein>
<reference evidence="10" key="1">
    <citation type="journal article" date="2014" name="Front. Microbiol.">
        <title>High frequency of phylogenetically diverse reductive dehalogenase-homologous genes in deep subseafloor sedimentary metagenomes.</title>
        <authorList>
            <person name="Kawai M."/>
            <person name="Futagami T."/>
            <person name="Toyoda A."/>
            <person name="Takaki Y."/>
            <person name="Nishi S."/>
            <person name="Hori S."/>
            <person name="Arai W."/>
            <person name="Tsubouchi T."/>
            <person name="Morono Y."/>
            <person name="Uchiyama I."/>
            <person name="Ito T."/>
            <person name="Fujiyama A."/>
            <person name="Inagaki F."/>
            <person name="Takami H."/>
        </authorList>
    </citation>
    <scope>NUCLEOTIDE SEQUENCE</scope>
    <source>
        <strain evidence="10">Expedition CK06-06</strain>
    </source>
</reference>
<evidence type="ECO:0000256" key="2">
    <source>
        <dbReference type="ARBA" id="ARBA00022475"/>
    </source>
</evidence>
<keyword evidence="4 8" id="KW-0812">Transmembrane</keyword>
<dbReference type="AlphaFoldDB" id="X1JDC0"/>
<proteinExistence type="predicted"/>
<keyword evidence="3" id="KW-0808">Transferase</keyword>
<dbReference type="NCBIfam" id="TIGR00546">
    <property type="entry name" value="lnt"/>
    <property type="match status" value="1"/>
</dbReference>
<comment type="caution">
    <text evidence="10">The sequence shown here is derived from an EMBL/GenBank/DDBJ whole genome shotgun (WGS) entry which is preliminary data.</text>
</comment>
<keyword evidence="7" id="KW-0012">Acyltransferase</keyword>